<dbReference type="PROSITE" id="PS50043">
    <property type="entry name" value="HTH_LUXR_2"/>
    <property type="match status" value="1"/>
</dbReference>
<keyword evidence="1" id="KW-1133">Transmembrane helix</keyword>
<dbReference type="SUPFAM" id="SSF46894">
    <property type="entry name" value="C-terminal effector domain of the bipartite response regulators"/>
    <property type="match status" value="1"/>
</dbReference>
<reference evidence="3 4" key="1">
    <citation type="journal article" date="2010" name="Int. J. Syst. Evol. Microbiol.">
        <title>Sphingopyxis bauzanensis sp. nov., a psychrophilic bacterium isolated from soil.</title>
        <authorList>
            <person name="Zhang D.C."/>
            <person name="Liu H.C."/>
            <person name="Xin Y.H."/>
            <person name="Zhou Y.G."/>
            <person name="Schinner F."/>
            <person name="Margesin R."/>
        </authorList>
    </citation>
    <scope>NUCLEOTIDE SEQUENCE [LARGE SCALE GENOMIC DNA]</scope>
    <source>
        <strain evidence="3 4">DSM 22271</strain>
    </source>
</reference>
<dbReference type="Pfam" id="PF00196">
    <property type="entry name" value="GerE"/>
    <property type="match status" value="1"/>
</dbReference>
<gene>
    <name evidence="3" type="ORF">CDQ92_11175</name>
</gene>
<evidence type="ECO:0000313" key="3">
    <source>
        <dbReference type="EMBL" id="OWQ97559.1"/>
    </source>
</evidence>
<dbReference type="GO" id="GO:0006355">
    <property type="term" value="P:regulation of DNA-templated transcription"/>
    <property type="evidence" value="ECO:0007669"/>
    <property type="project" value="InterPro"/>
</dbReference>
<dbReference type="OrthoDB" id="7466685at2"/>
<dbReference type="EMBL" id="NISK01000002">
    <property type="protein sequence ID" value="OWQ97559.1"/>
    <property type="molecule type" value="Genomic_DNA"/>
</dbReference>
<feature type="transmembrane region" description="Helical" evidence="1">
    <location>
        <begin position="133"/>
        <end position="157"/>
    </location>
</feature>
<comment type="caution">
    <text evidence="3">The sequence shown here is derived from an EMBL/GenBank/DDBJ whole genome shotgun (WGS) entry which is preliminary data.</text>
</comment>
<feature type="domain" description="HTH luxR-type" evidence="2">
    <location>
        <begin position="11"/>
        <end position="76"/>
    </location>
</feature>
<proteinExistence type="predicted"/>
<protein>
    <recommendedName>
        <fullName evidence="2">HTH luxR-type domain-containing protein</fullName>
    </recommendedName>
</protein>
<organism evidence="3 4">
    <name type="scientific">Sphingopyxis bauzanensis</name>
    <dbReference type="NCBI Taxonomy" id="651663"/>
    <lineage>
        <taxon>Bacteria</taxon>
        <taxon>Pseudomonadati</taxon>
        <taxon>Pseudomonadota</taxon>
        <taxon>Alphaproteobacteria</taxon>
        <taxon>Sphingomonadales</taxon>
        <taxon>Sphingomonadaceae</taxon>
        <taxon>Sphingopyxis</taxon>
    </lineage>
</organism>
<dbReference type="AlphaFoldDB" id="A0A246JWW0"/>
<evidence type="ECO:0000256" key="1">
    <source>
        <dbReference type="SAM" id="Phobius"/>
    </source>
</evidence>
<dbReference type="Gene3D" id="1.10.10.10">
    <property type="entry name" value="Winged helix-like DNA-binding domain superfamily/Winged helix DNA-binding domain"/>
    <property type="match status" value="1"/>
</dbReference>
<accession>A0A246JWW0</accession>
<keyword evidence="1" id="KW-0812">Transmembrane</keyword>
<keyword evidence="1" id="KW-0472">Membrane</keyword>
<dbReference type="Proteomes" id="UP000197361">
    <property type="component" value="Unassembled WGS sequence"/>
</dbReference>
<sequence>MKSSRGHSSGAEELFERLSPRQRECLRRVYLRGTSKEIATALDLGPGTVDTYITEAISTLKARNRRHAAELLHAYEETSGAPRKFEFEKAGVVEPGPDETSRSSEAKPLTWLQSLPFRTKGVPFNDLSPFLRFFWIVQLGIALAIGFGMLAVGLEVLSRILQ</sequence>
<evidence type="ECO:0000259" key="2">
    <source>
        <dbReference type="PROSITE" id="PS50043"/>
    </source>
</evidence>
<dbReference type="InterPro" id="IPR016032">
    <property type="entry name" value="Sig_transdc_resp-reg_C-effctor"/>
</dbReference>
<name>A0A246JWW0_9SPHN</name>
<dbReference type="SMART" id="SM00421">
    <property type="entry name" value="HTH_LUXR"/>
    <property type="match status" value="1"/>
</dbReference>
<dbReference type="InterPro" id="IPR036388">
    <property type="entry name" value="WH-like_DNA-bd_sf"/>
</dbReference>
<keyword evidence="4" id="KW-1185">Reference proteome</keyword>
<dbReference type="InterPro" id="IPR000792">
    <property type="entry name" value="Tscrpt_reg_LuxR_C"/>
</dbReference>
<dbReference type="RefSeq" id="WP_088441409.1">
    <property type="nucleotide sequence ID" value="NZ_BMMC01000013.1"/>
</dbReference>
<dbReference type="GO" id="GO:0003677">
    <property type="term" value="F:DNA binding"/>
    <property type="evidence" value="ECO:0007669"/>
    <property type="project" value="InterPro"/>
</dbReference>
<evidence type="ECO:0000313" key="4">
    <source>
        <dbReference type="Proteomes" id="UP000197361"/>
    </source>
</evidence>